<dbReference type="Pfam" id="PF01513">
    <property type="entry name" value="NAD_kinase"/>
    <property type="match status" value="1"/>
</dbReference>
<proteinExistence type="predicted"/>
<keyword evidence="1 6" id="KW-0808">Transferase</keyword>
<dbReference type="GO" id="GO:0003951">
    <property type="term" value="F:NAD+ kinase activity"/>
    <property type="evidence" value="ECO:0007669"/>
    <property type="project" value="UniProtKB-EC"/>
</dbReference>
<comment type="catalytic activity">
    <reaction evidence="5">
        <text>NAD(+) + ATP = ADP + NADP(+) + H(+)</text>
        <dbReference type="Rhea" id="RHEA:18629"/>
        <dbReference type="ChEBI" id="CHEBI:15378"/>
        <dbReference type="ChEBI" id="CHEBI:30616"/>
        <dbReference type="ChEBI" id="CHEBI:57540"/>
        <dbReference type="ChEBI" id="CHEBI:58349"/>
        <dbReference type="ChEBI" id="CHEBI:456216"/>
        <dbReference type="EC" id="2.7.1.23"/>
    </reaction>
</comment>
<dbReference type="Gene3D" id="2.60.200.30">
    <property type="entry name" value="Probable inorganic polyphosphate/atp-NAD kinase, domain 2"/>
    <property type="match status" value="1"/>
</dbReference>
<keyword evidence="2 6" id="KW-0418">Kinase</keyword>
<dbReference type="KEGG" id="nef:GP480_01255"/>
<evidence type="ECO:0000313" key="7">
    <source>
        <dbReference type="Proteomes" id="UP000464912"/>
    </source>
</evidence>
<dbReference type="RefSeq" id="WP_160095144.1">
    <property type="nucleotide sequence ID" value="NZ_CP047224.1"/>
</dbReference>
<dbReference type="PANTHER" id="PTHR20275">
    <property type="entry name" value="NAD KINASE"/>
    <property type="match status" value="1"/>
</dbReference>
<dbReference type="InterPro" id="IPR016064">
    <property type="entry name" value="NAD/diacylglycerol_kinase_sf"/>
</dbReference>
<dbReference type="InterPro" id="IPR017438">
    <property type="entry name" value="ATP-NAD_kinase_N"/>
</dbReference>
<dbReference type="AlphaFoldDB" id="A0A6P1G9R7"/>
<evidence type="ECO:0000256" key="3">
    <source>
        <dbReference type="ARBA" id="ARBA00022857"/>
    </source>
</evidence>
<gene>
    <name evidence="6" type="ORF">GP480_01255</name>
</gene>
<dbReference type="NCBIfam" id="NF003406">
    <property type="entry name" value="PRK04761.1"/>
    <property type="match status" value="1"/>
</dbReference>
<evidence type="ECO:0000256" key="5">
    <source>
        <dbReference type="ARBA" id="ARBA00047925"/>
    </source>
</evidence>
<evidence type="ECO:0000256" key="2">
    <source>
        <dbReference type="ARBA" id="ARBA00022777"/>
    </source>
</evidence>
<dbReference type="Gene3D" id="3.40.50.10330">
    <property type="entry name" value="Probable inorganic polyphosphate/atp-NAD kinase, domain 1"/>
    <property type="match status" value="1"/>
</dbReference>
<accession>A0A6P1G9R7</accession>
<keyword evidence="3" id="KW-0521">NADP</keyword>
<organism evidence="6 7">
    <name type="scientific">Neorickettsia findlayensis</name>
    <dbReference type="NCBI Taxonomy" id="2686014"/>
    <lineage>
        <taxon>Bacteria</taxon>
        <taxon>Pseudomonadati</taxon>
        <taxon>Pseudomonadota</taxon>
        <taxon>Alphaproteobacteria</taxon>
        <taxon>Rickettsiales</taxon>
        <taxon>Anaplasmataceae</taxon>
        <taxon>Neorickettsia</taxon>
    </lineage>
</organism>
<dbReference type="PANTHER" id="PTHR20275:SF0">
    <property type="entry name" value="NAD KINASE"/>
    <property type="match status" value="1"/>
</dbReference>
<dbReference type="GO" id="GO:0051287">
    <property type="term" value="F:NAD binding"/>
    <property type="evidence" value="ECO:0007669"/>
    <property type="project" value="UniProtKB-ARBA"/>
</dbReference>
<dbReference type="GO" id="GO:0005524">
    <property type="term" value="F:ATP binding"/>
    <property type="evidence" value="ECO:0007669"/>
    <property type="project" value="UniProtKB-ARBA"/>
</dbReference>
<dbReference type="GO" id="GO:0006741">
    <property type="term" value="P:NADP+ biosynthetic process"/>
    <property type="evidence" value="ECO:0007669"/>
    <property type="project" value="InterPro"/>
</dbReference>
<dbReference type="Pfam" id="PF20143">
    <property type="entry name" value="NAD_kinase_C"/>
    <property type="match status" value="1"/>
</dbReference>
<reference evidence="6 7" key="2">
    <citation type="journal article" date="2020" name="MBio">
        <title>Isolation and Molecular Analysis of a Novel Neorickettsia Species That Causes Potomac Horse Fever.</title>
        <authorList>
            <person name="Teymournejad O."/>
            <person name="Lin M."/>
            <person name="Bekebrede H."/>
            <person name="Kamr A."/>
            <person name="Toribio R.E."/>
            <person name="Arroyo L.G."/>
            <person name="Baird J.D."/>
            <person name="Rikihisa Y."/>
        </authorList>
    </citation>
    <scope>NUCLEOTIDE SEQUENCE [LARGE SCALE GENOMIC DNA]</scope>
    <source>
        <strain evidence="6 7">Fin17</strain>
    </source>
</reference>
<name>A0A6P1G9R7_9RICK</name>
<reference evidence="6 7" key="1">
    <citation type="journal article" date="2020" name="MBio">
        <title>Erratum for Teymournejad et al., 'Isolation and Molecular Analysis of a Novel Neorickettsia Species That Causes Potomac Horse Fever'.</title>
        <authorList>
            <person name="Teymournejad O."/>
            <person name="Lin M."/>
            <person name="Bekebrede H."/>
            <person name="Kamr A."/>
            <person name="Toribio R.E."/>
            <person name="Arroyo L.G."/>
            <person name="Baird J.D."/>
            <person name="Rikihisa Y."/>
        </authorList>
    </citation>
    <scope>NUCLEOTIDE SEQUENCE [LARGE SCALE GENOMIC DNA]</scope>
    <source>
        <strain evidence="6 7">Fin17</strain>
    </source>
</reference>
<sequence>MFYSSSGSEKAKSVAAFIDSRYGIKCIDSPEAVNPSIILALGGDGFMLDTLRSTIESQIPVYGINCGNVGFLLNKFHPDRLLEDVESASMYTLPVLNAEFFGENVSSVVNAINDCYFLRSHTKAAKLGIMVDGKTLTENFVGDGLIVSTPIGSTAYNLAVGGAVLSLNSHCIVLTGINSFIPKGFKSLVLPRDSIIEIKVHHHDRRPVIAAGDAQIFLRVERARISIDKKKTVSALFAASESLYDKIIRTQFR</sequence>
<evidence type="ECO:0000256" key="4">
    <source>
        <dbReference type="ARBA" id="ARBA00023027"/>
    </source>
</evidence>
<dbReference type="InterPro" id="IPR002504">
    <property type="entry name" value="NADK"/>
</dbReference>
<evidence type="ECO:0000256" key="1">
    <source>
        <dbReference type="ARBA" id="ARBA00022679"/>
    </source>
</evidence>
<dbReference type="Proteomes" id="UP000464912">
    <property type="component" value="Chromosome"/>
</dbReference>
<keyword evidence="7" id="KW-1185">Reference proteome</keyword>
<dbReference type="GO" id="GO:0019674">
    <property type="term" value="P:NAD+ metabolic process"/>
    <property type="evidence" value="ECO:0007669"/>
    <property type="project" value="InterPro"/>
</dbReference>
<protein>
    <submittedName>
        <fullName evidence="6">NAD kinase</fullName>
        <ecNumber evidence="6">2.7.1.23</ecNumber>
    </submittedName>
</protein>
<evidence type="ECO:0000313" key="6">
    <source>
        <dbReference type="EMBL" id="QHD65085.1"/>
    </source>
</evidence>
<keyword evidence="4" id="KW-0520">NAD</keyword>
<dbReference type="InterPro" id="IPR017437">
    <property type="entry name" value="ATP-NAD_kinase_PpnK-typ_C"/>
</dbReference>
<dbReference type="SUPFAM" id="SSF111331">
    <property type="entry name" value="NAD kinase/diacylglycerol kinase-like"/>
    <property type="match status" value="1"/>
</dbReference>
<dbReference type="EC" id="2.7.1.23" evidence="6"/>
<dbReference type="EMBL" id="CP047224">
    <property type="protein sequence ID" value="QHD65085.1"/>
    <property type="molecule type" value="Genomic_DNA"/>
</dbReference>